<evidence type="ECO:0000313" key="13">
    <source>
        <dbReference type="Proteomes" id="UP000671914"/>
    </source>
</evidence>
<dbReference type="EMBL" id="CP071696">
    <property type="protein sequence ID" value="QTX03366.1"/>
    <property type="molecule type" value="Genomic_DNA"/>
</dbReference>
<keyword evidence="13" id="KW-1185">Reference proteome</keyword>
<feature type="transmembrane region" description="Helical" evidence="9">
    <location>
        <begin position="157"/>
        <end position="176"/>
    </location>
</feature>
<evidence type="ECO:0000256" key="7">
    <source>
        <dbReference type="ARBA" id="ARBA00022989"/>
    </source>
</evidence>
<evidence type="ECO:0000256" key="9">
    <source>
        <dbReference type="SAM" id="Phobius"/>
    </source>
</evidence>
<organism evidence="12 13">
    <name type="scientific">Agromyces archimandritae</name>
    <dbReference type="NCBI Taxonomy" id="2781962"/>
    <lineage>
        <taxon>Bacteria</taxon>
        <taxon>Bacillati</taxon>
        <taxon>Actinomycetota</taxon>
        <taxon>Actinomycetes</taxon>
        <taxon>Micrococcales</taxon>
        <taxon>Microbacteriaceae</taxon>
        <taxon>Agromyces</taxon>
    </lineage>
</organism>
<dbReference type="Gene3D" id="3.40.50.300">
    <property type="entry name" value="P-loop containing nucleotide triphosphate hydrolases"/>
    <property type="match status" value="1"/>
</dbReference>
<dbReference type="InterPro" id="IPR003439">
    <property type="entry name" value="ABC_transporter-like_ATP-bd"/>
</dbReference>
<feature type="domain" description="ABC transporter" evidence="10">
    <location>
        <begin position="334"/>
        <end position="569"/>
    </location>
</feature>
<dbReference type="InterPro" id="IPR017871">
    <property type="entry name" value="ABC_transporter-like_CS"/>
</dbReference>
<dbReference type="InterPro" id="IPR027417">
    <property type="entry name" value="P-loop_NTPase"/>
</dbReference>
<dbReference type="InterPro" id="IPR036640">
    <property type="entry name" value="ABC1_TM_sf"/>
</dbReference>
<keyword evidence="8 9" id="KW-0472">Membrane</keyword>
<evidence type="ECO:0000256" key="8">
    <source>
        <dbReference type="ARBA" id="ARBA00023136"/>
    </source>
</evidence>
<dbReference type="PANTHER" id="PTHR43394">
    <property type="entry name" value="ATP-DEPENDENT PERMEASE MDL1, MITOCHONDRIAL"/>
    <property type="match status" value="1"/>
</dbReference>
<evidence type="ECO:0000256" key="2">
    <source>
        <dbReference type="ARBA" id="ARBA00022448"/>
    </source>
</evidence>
<keyword evidence="7 9" id="KW-1133">Transmembrane helix</keyword>
<feature type="transmembrane region" description="Helical" evidence="9">
    <location>
        <begin position="54"/>
        <end position="80"/>
    </location>
</feature>
<reference evidence="12" key="1">
    <citation type="submission" date="2021-03" db="EMBL/GenBank/DDBJ databases">
        <title>Agromyces archimandritus sp. nov., isolated from the cockroach Archimandrita tessellata.</title>
        <authorList>
            <person name="Guzman J."/>
            <person name="Ortuzar M."/>
            <person name="Poehlein A."/>
            <person name="Daniel R."/>
            <person name="Trujillo M."/>
            <person name="Vilcinskas A."/>
        </authorList>
    </citation>
    <scope>NUCLEOTIDE SEQUENCE</scope>
    <source>
        <strain evidence="12">G127AT</strain>
    </source>
</reference>
<feature type="transmembrane region" description="Helical" evidence="9">
    <location>
        <begin position="280"/>
        <end position="298"/>
    </location>
</feature>
<evidence type="ECO:0000259" key="11">
    <source>
        <dbReference type="PROSITE" id="PS50929"/>
    </source>
</evidence>
<feature type="transmembrane region" description="Helical" evidence="9">
    <location>
        <begin position="127"/>
        <end position="151"/>
    </location>
</feature>
<comment type="subcellular location">
    <subcellularLocation>
        <location evidence="1">Cell membrane</location>
        <topology evidence="1">Multi-pass membrane protein</topology>
    </subcellularLocation>
</comment>
<dbReference type="Gene3D" id="1.20.1560.10">
    <property type="entry name" value="ABC transporter type 1, transmembrane domain"/>
    <property type="match status" value="1"/>
</dbReference>
<dbReference type="KEGG" id="aarc:G127AT_08205"/>
<name>A0A975INX3_9MICO</name>
<feature type="domain" description="ABC transmembrane type-1" evidence="11">
    <location>
        <begin position="18"/>
        <end position="300"/>
    </location>
</feature>
<dbReference type="PROSITE" id="PS00211">
    <property type="entry name" value="ABC_TRANSPORTER_1"/>
    <property type="match status" value="1"/>
</dbReference>
<keyword evidence="2" id="KW-0813">Transport</keyword>
<evidence type="ECO:0000259" key="10">
    <source>
        <dbReference type="PROSITE" id="PS50893"/>
    </source>
</evidence>
<dbReference type="GO" id="GO:0005524">
    <property type="term" value="F:ATP binding"/>
    <property type="evidence" value="ECO:0007669"/>
    <property type="project" value="UniProtKB-KW"/>
</dbReference>
<dbReference type="Pfam" id="PF00005">
    <property type="entry name" value="ABC_tran"/>
    <property type="match status" value="1"/>
</dbReference>
<dbReference type="Proteomes" id="UP000671914">
    <property type="component" value="Chromosome"/>
</dbReference>
<dbReference type="GO" id="GO:0005886">
    <property type="term" value="C:plasma membrane"/>
    <property type="evidence" value="ECO:0007669"/>
    <property type="project" value="UniProtKB-SubCell"/>
</dbReference>
<feature type="transmembrane region" description="Helical" evidence="9">
    <location>
        <begin position="12"/>
        <end position="34"/>
    </location>
</feature>
<dbReference type="FunFam" id="1.20.1560.10:FF:000040">
    <property type="entry name" value="Multidrug ABC transporter ATP-binding protein"/>
    <property type="match status" value="1"/>
</dbReference>
<dbReference type="PROSITE" id="PS50929">
    <property type="entry name" value="ABC_TM1F"/>
    <property type="match status" value="1"/>
</dbReference>
<feature type="transmembrane region" description="Helical" evidence="9">
    <location>
        <begin position="237"/>
        <end position="260"/>
    </location>
</feature>
<dbReference type="InterPro" id="IPR039421">
    <property type="entry name" value="Type_1_exporter"/>
</dbReference>
<dbReference type="InterPro" id="IPR003593">
    <property type="entry name" value="AAA+_ATPase"/>
</dbReference>
<evidence type="ECO:0000256" key="4">
    <source>
        <dbReference type="ARBA" id="ARBA00022692"/>
    </source>
</evidence>
<dbReference type="PANTHER" id="PTHR43394:SF1">
    <property type="entry name" value="ATP-BINDING CASSETTE SUB-FAMILY B MEMBER 10, MITOCHONDRIAL"/>
    <property type="match status" value="1"/>
</dbReference>
<dbReference type="SUPFAM" id="SSF52540">
    <property type="entry name" value="P-loop containing nucleoside triphosphate hydrolases"/>
    <property type="match status" value="1"/>
</dbReference>
<dbReference type="FunFam" id="3.40.50.300:FF:000854">
    <property type="entry name" value="Multidrug ABC transporter ATP-binding protein"/>
    <property type="match status" value="1"/>
</dbReference>
<keyword evidence="5" id="KW-0547">Nucleotide-binding</keyword>
<protein>
    <submittedName>
        <fullName evidence="12">ABC transporter ATP-binding protein</fullName>
    </submittedName>
</protein>
<dbReference type="AlphaFoldDB" id="A0A975INX3"/>
<dbReference type="PROSITE" id="PS50893">
    <property type="entry name" value="ABC_TRANSPORTER_2"/>
    <property type="match status" value="1"/>
</dbReference>
<gene>
    <name evidence="12" type="ORF">G127AT_08205</name>
</gene>
<dbReference type="GO" id="GO:0016887">
    <property type="term" value="F:ATP hydrolysis activity"/>
    <property type="evidence" value="ECO:0007669"/>
    <property type="project" value="InterPro"/>
</dbReference>
<dbReference type="Pfam" id="PF00664">
    <property type="entry name" value="ABC_membrane"/>
    <property type="match status" value="1"/>
</dbReference>
<evidence type="ECO:0000256" key="5">
    <source>
        <dbReference type="ARBA" id="ARBA00022741"/>
    </source>
</evidence>
<evidence type="ECO:0000256" key="3">
    <source>
        <dbReference type="ARBA" id="ARBA00022475"/>
    </source>
</evidence>
<dbReference type="SUPFAM" id="SSF90123">
    <property type="entry name" value="ABC transporter transmembrane region"/>
    <property type="match status" value="1"/>
</dbReference>
<dbReference type="SMART" id="SM00382">
    <property type="entry name" value="AAA"/>
    <property type="match status" value="1"/>
</dbReference>
<keyword evidence="6 12" id="KW-0067">ATP-binding</keyword>
<evidence type="ECO:0000313" key="12">
    <source>
        <dbReference type="EMBL" id="QTX03366.1"/>
    </source>
</evidence>
<dbReference type="CDD" id="cd18548">
    <property type="entry name" value="ABC_6TM_Tm287_like"/>
    <property type="match status" value="1"/>
</dbReference>
<keyword evidence="4 9" id="KW-0812">Transmembrane</keyword>
<evidence type="ECO:0000256" key="6">
    <source>
        <dbReference type="ARBA" id="ARBA00022840"/>
    </source>
</evidence>
<dbReference type="GO" id="GO:0015421">
    <property type="term" value="F:ABC-type oligopeptide transporter activity"/>
    <property type="evidence" value="ECO:0007669"/>
    <property type="project" value="TreeGrafter"/>
</dbReference>
<keyword evidence="3" id="KW-1003">Cell membrane</keyword>
<dbReference type="RefSeq" id="WP_210895874.1">
    <property type="nucleotide sequence ID" value="NZ_CP071696.1"/>
</dbReference>
<accession>A0A975INX3</accession>
<proteinExistence type="predicted"/>
<sequence>MLGKLLVRYLKPYVWLLVGVLVFQLASAFASLYLPTLNADIIDKGVSQGDVGYIWARGSLMLAISLGQIACSITATYFAARTAMSLGRDIRNDVFERVASFSEREVTRFGSGSLITRNTNDVQQVQMLTVMGATMLVMAPALAIGGVVMALLQDVGLSWLIAVSVPAILLIAGLVISRMVPLFRSFQQKLDNVNRIMREQLTGVRVVRAFVREGIEEERFRGANTDIMVVGRRVGSLFVLLFPLAMLVLNVTVVGVIWFGGIQVDAGNVQIGTLFAFMQYVGQILMGVLMASFMTIMIPRAAVSGERIGEVLDAESTLVAPEHPVTEFPEHGTVSFRDVEFSYPGAEQPVLSGIAFEAARGETVAIVGSTGSGKTTLVSLIPRLFDATGGEVFVNGVDVREADLQTLWSTIGLVPQRPFLFTGTVASNLRFGREDATDEELWHALEIAQGRDFVEEMDGKLDARIAQGGTNVSGGQRQRLAIARALVHRPEILVFDDSFSALDLRTDANLRQALWRELPEVTKIVVAQRISTVTDADRIIVLDDGRMDGIGTHEQLLETSATYREIVESQLGAGQQGVEAQA</sequence>
<dbReference type="InterPro" id="IPR011527">
    <property type="entry name" value="ABC1_TM_dom"/>
</dbReference>
<evidence type="ECO:0000256" key="1">
    <source>
        <dbReference type="ARBA" id="ARBA00004651"/>
    </source>
</evidence>